<sequence length="79" mass="8799">MDDDSVKIGAWPAKARARHRAGQLSEQHERLIAALYDSNWTTEDATPAALVQVLSVVRRSRAAPEVRGPNQREVRYSAT</sequence>
<organism evidence="1 2">
    <name type="scientific">Streptomyces olivaceiscleroticus</name>
    <dbReference type="NCBI Taxonomy" id="68245"/>
    <lineage>
        <taxon>Bacteria</taxon>
        <taxon>Bacillati</taxon>
        <taxon>Actinomycetota</taxon>
        <taxon>Actinomycetes</taxon>
        <taxon>Kitasatosporales</taxon>
        <taxon>Streptomycetaceae</taxon>
        <taxon>Streptomyces</taxon>
    </lineage>
</organism>
<dbReference type="EMBL" id="BAAABY010000037">
    <property type="protein sequence ID" value="GAA0481676.1"/>
    <property type="molecule type" value="Genomic_DNA"/>
</dbReference>
<evidence type="ECO:0008006" key="3">
    <source>
        <dbReference type="Google" id="ProtNLM"/>
    </source>
</evidence>
<name>A0ABP3KKP5_9ACTN</name>
<proteinExistence type="predicted"/>
<reference evidence="2" key="1">
    <citation type="journal article" date="2019" name="Int. J. Syst. Evol. Microbiol.">
        <title>The Global Catalogue of Microorganisms (GCM) 10K type strain sequencing project: providing services to taxonomists for standard genome sequencing and annotation.</title>
        <authorList>
            <consortium name="The Broad Institute Genomics Platform"/>
            <consortium name="The Broad Institute Genome Sequencing Center for Infectious Disease"/>
            <person name="Wu L."/>
            <person name="Ma J."/>
        </authorList>
    </citation>
    <scope>NUCLEOTIDE SEQUENCE [LARGE SCALE GENOMIC DNA]</scope>
    <source>
        <strain evidence="2">JCM 4805</strain>
    </source>
</reference>
<evidence type="ECO:0000313" key="1">
    <source>
        <dbReference type="EMBL" id="GAA0481676.1"/>
    </source>
</evidence>
<dbReference type="Proteomes" id="UP001500909">
    <property type="component" value="Unassembled WGS sequence"/>
</dbReference>
<comment type="caution">
    <text evidence="1">The sequence shown here is derived from an EMBL/GenBank/DDBJ whole genome shotgun (WGS) entry which is preliminary data.</text>
</comment>
<evidence type="ECO:0000313" key="2">
    <source>
        <dbReference type="Proteomes" id="UP001500909"/>
    </source>
</evidence>
<protein>
    <recommendedName>
        <fullName evidence="3">Transposase</fullName>
    </recommendedName>
</protein>
<accession>A0ABP3KKP5</accession>
<keyword evidence="2" id="KW-1185">Reference proteome</keyword>
<gene>
    <name evidence="1" type="ORF">GCM10010361_53140</name>
</gene>